<evidence type="ECO:0000313" key="3">
    <source>
        <dbReference type="EMBL" id="QIV80232.1"/>
    </source>
</evidence>
<reference evidence="3 4" key="1">
    <citation type="submission" date="2019-04" db="EMBL/GenBank/DDBJ databases">
        <title>Draft, Whole-Genome Sequence of the Anthracene-degrading Mycobacterium frederiksbergense LB501T, Isolated from a Polycyclic Aromatic Hydrocarbon (PAH)-Contaminated Soil.</title>
        <authorList>
            <person name="Augelletti F."/>
        </authorList>
    </citation>
    <scope>NUCLEOTIDE SEQUENCE [LARGE SCALE GENOMIC DNA]</scope>
    <source>
        <strain evidence="3 4">LB 501T</strain>
    </source>
</reference>
<gene>
    <name evidence="3" type="ORF">EXE63_04420</name>
</gene>
<dbReference type="PANTHER" id="PTHR37828:SF1">
    <property type="entry name" value="YCII-RELATED DOMAIN-CONTAINING PROTEIN"/>
    <property type="match status" value="1"/>
</dbReference>
<keyword evidence="3" id="KW-0378">Hydrolase</keyword>
<name>A0A6H0RY76_9MYCO</name>
<dbReference type="KEGG" id="mfre:EXE63_04420"/>
<evidence type="ECO:0000259" key="2">
    <source>
        <dbReference type="Pfam" id="PF03795"/>
    </source>
</evidence>
<dbReference type="PANTHER" id="PTHR37828">
    <property type="entry name" value="GSR2449 PROTEIN"/>
    <property type="match status" value="1"/>
</dbReference>
<organism evidence="3 4">
    <name type="scientific">Mycolicibacterium frederiksbergense</name>
    <dbReference type="NCBI Taxonomy" id="117567"/>
    <lineage>
        <taxon>Bacteria</taxon>
        <taxon>Bacillati</taxon>
        <taxon>Actinomycetota</taxon>
        <taxon>Actinomycetes</taxon>
        <taxon>Mycobacteriales</taxon>
        <taxon>Mycobacteriaceae</taxon>
        <taxon>Mycolicibacterium</taxon>
    </lineage>
</organism>
<dbReference type="Gene3D" id="3.30.70.1060">
    <property type="entry name" value="Dimeric alpha+beta barrel"/>
    <property type="match status" value="1"/>
</dbReference>
<protein>
    <submittedName>
        <fullName evidence="3">GTP cyclohydrolase</fullName>
    </submittedName>
</protein>
<dbReference type="Proteomes" id="UP000501849">
    <property type="component" value="Chromosome"/>
</dbReference>
<dbReference type="GO" id="GO:0016787">
    <property type="term" value="F:hydrolase activity"/>
    <property type="evidence" value="ECO:0007669"/>
    <property type="project" value="UniProtKB-KW"/>
</dbReference>
<dbReference type="RefSeq" id="WP_168140960.1">
    <property type="nucleotide sequence ID" value="NZ_CP038799.1"/>
</dbReference>
<dbReference type="SUPFAM" id="SSF54909">
    <property type="entry name" value="Dimeric alpha+beta barrel"/>
    <property type="match status" value="1"/>
</dbReference>
<evidence type="ECO:0000256" key="1">
    <source>
        <dbReference type="ARBA" id="ARBA00007689"/>
    </source>
</evidence>
<dbReference type="EMBL" id="CP038799">
    <property type="protein sequence ID" value="QIV80232.1"/>
    <property type="molecule type" value="Genomic_DNA"/>
</dbReference>
<evidence type="ECO:0000313" key="4">
    <source>
        <dbReference type="Proteomes" id="UP000501849"/>
    </source>
</evidence>
<comment type="similarity">
    <text evidence="1">Belongs to the YciI family.</text>
</comment>
<dbReference type="InterPro" id="IPR005545">
    <property type="entry name" value="YCII"/>
</dbReference>
<sequence length="91" mass="9811">MFHVLTITYLQPLDVIDQTRPAHLQWLTDEVAAGRVLLAGRVQSQDGAVLIAAEMSAEEADALAASDPYAQAGVVRYDRVSFTPGFRAPGL</sequence>
<dbReference type="AlphaFoldDB" id="A0A6H0RY76"/>
<accession>A0A6H0RY76</accession>
<keyword evidence="4" id="KW-1185">Reference proteome</keyword>
<dbReference type="InterPro" id="IPR011008">
    <property type="entry name" value="Dimeric_a/b-barrel"/>
</dbReference>
<dbReference type="Pfam" id="PF03795">
    <property type="entry name" value="YCII"/>
    <property type="match status" value="1"/>
</dbReference>
<feature type="domain" description="YCII-related" evidence="2">
    <location>
        <begin position="1"/>
        <end position="76"/>
    </location>
</feature>
<proteinExistence type="inferred from homology"/>